<keyword evidence="5" id="KW-1185">Reference proteome</keyword>
<sequence>MNQTAPLISVKDLLILMEAQNLVLIDASFDKEKYQSIHLKGALHVDLNRQLSHIREDASIGGRHPLPDPGEFGKTLGALGISPESRVVVYDDKNGGMSAARFWWMLKALGHDKVQVLDGGKEAGLKAGLSTSSQTEFPKATSPYPAKEWQLPLADFQEVEKAAKDKDKMVIDVRESTRYLGISEPIDLVAGHIPGAVNIPFSENLDEKGVFLKPETLKQKYKTVLDKSSKNTIVHCGSGVTACHTLLALAHAGMEIPKLYVGSWSEWSRNNLPVAKGNE</sequence>
<keyword evidence="1" id="KW-0808">Transferase</keyword>
<gene>
    <name evidence="4" type="ORF">G9Q97_19275</name>
</gene>
<dbReference type="SUPFAM" id="SSF52821">
    <property type="entry name" value="Rhodanese/Cell cycle control phosphatase"/>
    <property type="match status" value="2"/>
</dbReference>
<name>A0ABX0HG03_9BACT</name>
<feature type="domain" description="Rhodanese" evidence="3">
    <location>
        <begin position="164"/>
        <end position="276"/>
    </location>
</feature>
<comment type="caution">
    <text evidence="4">The sequence shown here is derived from an EMBL/GenBank/DDBJ whole genome shotgun (WGS) entry which is preliminary data.</text>
</comment>
<dbReference type="Pfam" id="PF00581">
    <property type="entry name" value="Rhodanese"/>
    <property type="match status" value="2"/>
</dbReference>
<feature type="domain" description="Rhodanese" evidence="3">
    <location>
        <begin position="18"/>
        <end position="133"/>
    </location>
</feature>
<evidence type="ECO:0000256" key="1">
    <source>
        <dbReference type="ARBA" id="ARBA00022679"/>
    </source>
</evidence>
<proteinExistence type="predicted"/>
<dbReference type="CDD" id="cd01448">
    <property type="entry name" value="TST_Repeat_1"/>
    <property type="match status" value="1"/>
</dbReference>
<dbReference type="CDD" id="cd01449">
    <property type="entry name" value="TST_Repeat_2"/>
    <property type="match status" value="1"/>
</dbReference>
<dbReference type="PANTHER" id="PTHR11364">
    <property type="entry name" value="THIOSULFATE SULFERTANSFERASE"/>
    <property type="match status" value="1"/>
</dbReference>
<evidence type="ECO:0000259" key="3">
    <source>
        <dbReference type="PROSITE" id="PS50206"/>
    </source>
</evidence>
<keyword evidence="2" id="KW-0677">Repeat</keyword>
<dbReference type="PANTHER" id="PTHR11364:SF27">
    <property type="entry name" value="SULFURTRANSFERASE"/>
    <property type="match status" value="1"/>
</dbReference>
<evidence type="ECO:0000256" key="2">
    <source>
        <dbReference type="ARBA" id="ARBA00022737"/>
    </source>
</evidence>
<dbReference type="InterPro" id="IPR045078">
    <property type="entry name" value="TST/MPST-like"/>
</dbReference>
<dbReference type="InterPro" id="IPR001763">
    <property type="entry name" value="Rhodanese-like_dom"/>
</dbReference>
<dbReference type="Proteomes" id="UP000649799">
    <property type="component" value="Unassembled WGS sequence"/>
</dbReference>
<dbReference type="PROSITE" id="PS50206">
    <property type="entry name" value="RHODANESE_3"/>
    <property type="match status" value="2"/>
</dbReference>
<dbReference type="RefSeq" id="WP_166149841.1">
    <property type="nucleotide sequence ID" value="NZ_JAANYN010000009.1"/>
</dbReference>
<evidence type="ECO:0000313" key="4">
    <source>
        <dbReference type="EMBL" id="NHE58955.1"/>
    </source>
</evidence>
<accession>A0ABX0HG03</accession>
<dbReference type="Gene3D" id="3.40.250.10">
    <property type="entry name" value="Rhodanese-like domain"/>
    <property type="match status" value="2"/>
</dbReference>
<reference evidence="4 5" key="1">
    <citation type="submission" date="2020-03" db="EMBL/GenBank/DDBJ databases">
        <title>Cyclobacterium plantarum sp. nov., a marine bacterium isolated from a coastal-marine wetland.</title>
        <authorList>
            <person name="Sanchez-Porro C."/>
            <person name="Ventosa A."/>
            <person name="Amoozegar M."/>
        </authorList>
    </citation>
    <scope>NUCLEOTIDE SEQUENCE [LARGE SCALE GENOMIC DNA]</scope>
    <source>
        <strain evidence="4 5">GBPx2</strain>
    </source>
</reference>
<organism evidence="4 5">
    <name type="scientific">Cyclobacterium plantarum</name>
    <dbReference type="NCBI Taxonomy" id="2716263"/>
    <lineage>
        <taxon>Bacteria</taxon>
        <taxon>Pseudomonadati</taxon>
        <taxon>Bacteroidota</taxon>
        <taxon>Cytophagia</taxon>
        <taxon>Cytophagales</taxon>
        <taxon>Cyclobacteriaceae</taxon>
        <taxon>Cyclobacterium</taxon>
    </lineage>
</organism>
<protein>
    <submittedName>
        <fullName evidence="4">Sulfurtransferase</fullName>
    </submittedName>
</protein>
<dbReference type="EMBL" id="JAANYN010000009">
    <property type="protein sequence ID" value="NHE58955.1"/>
    <property type="molecule type" value="Genomic_DNA"/>
</dbReference>
<dbReference type="SMART" id="SM00450">
    <property type="entry name" value="RHOD"/>
    <property type="match status" value="2"/>
</dbReference>
<dbReference type="InterPro" id="IPR036873">
    <property type="entry name" value="Rhodanese-like_dom_sf"/>
</dbReference>
<evidence type="ECO:0000313" key="5">
    <source>
        <dbReference type="Proteomes" id="UP000649799"/>
    </source>
</evidence>